<dbReference type="Proteomes" id="UP000639772">
    <property type="component" value="Unassembled WGS sequence"/>
</dbReference>
<evidence type="ECO:0000313" key="3">
    <source>
        <dbReference type="EMBL" id="KAG0482439.1"/>
    </source>
</evidence>
<evidence type="ECO:0000259" key="2">
    <source>
        <dbReference type="Pfam" id="PF23581"/>
    </source>
</evidence>
<evidence type="ECO:0000256" key="1">
    <source>
        <dbReference type="SAM" id="MobiDB-lite"/>
    </source>
</evidence>
<dbReference type="AlphaFoldDB" id="A0A835V059"/>
<protein>
    <recommendedName>
        <fullName evidence="2">DUF7135 domain-containing protein</fullName>
    </recommendedName>
</protein>
<gene>
    <name evidence="3" type="ORF">HPP92_010523</name>
</gene>
<feature type="domain" description="DUF7135" evidence="2">
    <location>
        <begin position="7"/>
        <end position="78"/>
    </location>
</feature>
<dbReference type="InterPro" id="IPR055559">
    <property type="entry name" value="CYPRO4_DUF7135"/>
</dbReference>
<accession>A0A835V059</accession>
<dbReference type="OrthoDB" id="913592at2759"/>
<reference evidence="3 4" key="1">
    <citation type="journal article" date="2020" name="Nat. Food">
        <title>A phased Vanilla planifolia genome enables genetic improvement of flavour and production.</title>
        <authorList>
            <person name="Hasing T."/>
            <person name="Tang H."/>
            <person name="Brym M."/>
            <person name="Khazi F."/>
            <person name="Huang T."/>
            <person name="Chambers A.H."/>
        </authorList>
    </citation>
    <scope>NUCLEOTIDE SEQUENCE [LARGE SCALE GENOMIC DNA]</scope>
    <source>
        <tissue evidence="3">Leaf</tissue>
    </source>
</reference>
<dbReference type="EMBL" id="JADCNM010000005">
    <property type="protein sequence ID" value="KAG0482439.1"/>
    <property type="molecule type" value="Genomic_DNA"/>
</dbReference>
<comment type="caution">
    <text evidence="3">The sequence shown here is derived from an EMBL/GenBank/DDBJ whole genome shotgun (WGS) entry which is preliminary data.</text>
</comment>
<name>A0A835V059_VANPL</name>
<sequence>MATPQYAEDKEKEERGGAVASSSPWFLKIGSKVRVMVDPGMQAKAFPGQKRIGFVADGVWAIKCFTTEGYRHFYNEYQR</sequence>
<evidence type="ECO:0000313" key="4">
    <source>
        <dbReference type="Proteomes" id="UP000639772"/>
    </source>
</evidence>
<proteinExistence type="predicted"/>
<dbReference type="Pfam" id="PF23581">
    <property type="entry name" value="DUF7135"/>
    <property type="match status" value="1"/>
</dbReference>
<feature type="compositionally biased region" description="Basic and acidic residues" evidence="1">
    <location>
        <begin position="7"/>
        <end position="16"/>
    </location>
</feature>
<feature type="region of interest" description="Disordered" evidence="1">
    <location>
        <begin position="1"/>
        <end position="21"/>
    </location>
</feature>
<organism evidence="3 4">
    <name type="scientific">Vanilla planifolia</name>
    <name type="common">Vanilla</name>
    <dbReference type="NCBI Taxonomy" id="51239"/>
    <lineage>
        <taxon>Eukaryota</taxon>
        <taxon>Viridiplantae</taxon>
        <taxon>Streptophyta</taxon>
        <taxon>Embryophyta</taxon>
        <taxon>Tracheophyta</taxon>
        <taxon>Spermatophyta</taxon>
        <taxon>Magnoliopsida</taxon>
        <taxon>Liliopsida</taxon>
        <taxon>Asparagales</taxon>
        <taxon>Orchidaceae</taxon>
        <taxon>Vanilloideae</taxon>
        <taxon>Vanilleae</taxon>
        <taxon>Vanilla</taxon>
    </lineage>
</organism>